<feature type="transmembrane region" description="Helical" evidence="1">
    <location>
        <begin position="150"/>
        <end position="176"/>
    </location>
</feature>
<accession>A0ABY4IPN1</accession>
<gene>
    <name evidence="2" type="ORF">KV396_09855</name>
</gene>
<feature type="transmembrane region" description="Helical" evidence="1">
    <location>
        <begin position="119"/>
        <end position="138"/>
    </location>
</feature>
<dbReference type="Proteomes" id="UP000831963">
    <property type="component" value="Chromosome"/>
</dbReference>
<protein>
    <recommendedName>
        <fullName evidence="4">Yip1 domain-containing protein</fullName>
    </recommendedName>
</protein>
<name>A0ABY4IPN1_9MICO</name>
<evidence type="ECO:0008006" key="4">
    <source>
        <dbReference type="Google" id="ProtNLM"/>
    </source>
</evidence>
<keyword evidence="1" id="KW-1133">Transmembrane helix</keyword>
<feature type="transmembrane region" description="Helical" evidence="1">
    <location>
        <begin position="17"/>
        <end position="37"/>
    </location>
</feature>
<evidence type="ECO:0000256" key="1">
    <source>
        <dbReference type="SAM" id="Phobius"/>
    </source>
</evidence>
<keyword evidence="1" id="KW-0812">Transmembrane</keyword>
<dbReference type="EMBL" id="CP078077">
    <property type="protein sequence ID" value="UPL14764.1"/>
    <property type="molecule type" value="Genomic_DNA"/>
</dbReference>
<evidence type="ECO:0000313" key="3">
    <source>
        <dbReference type="Proteomes" id="UP000831963"/>
    </source>
</evidence>
<proteinExistence type="predicted"/>
<keyword evidence="3" id="KW-1185">Reference proteome</keyword>
<keyword evidence="1" id="KW-0472">Membrane</keyword>
<evidence type="ECO:0000313" key="2">
    <source>
        <dbReference type="EMBL" id="UPL14764.1"/>
    </source>
</evidence>
<reference evidence="2 3" key="1">
    <citation type="submission" date="2021-06" db="EMBL/GenBank/DDBJ databases">
        <title>Genome-based taxonomic framework of Microbacterium strains isolated from marine environment, the description of four new species and reclassification of four preexisting species.</title>
        <authorList>
            <person name="Lee S.D."/>
            <person name="Kim S.-M."/>
            <person name="Byeon Y.-S."/>
            <person name="Yang H.L."/>
            <person name="Kim I.S."/>
        </authorList>
    </citation>
    <scope>NUCLEOTIDE SEQUENCE [LARGE SCALE GENOMIC DNA]</scope>
    <source>
        <strain evidence="2 3">SSW1-36</strain>
    </source>
</reference>
<sequence length="186" mass="20991">MIVPPAQSLPPASSRTVWNWLIVALPILTSILAFGYLADWQRIFPQIVQLMVDDVARVDQPTYDSAGVASELMSLFFELFFSPWLWTSFILGWGAYAASVRFAVLDVRALTGRGFLQPFPWAWTFLSPLVYVIGRHVVVRRQGSTERAPLMVSVISQSLAFVAMTYWTVVLTMQALELMLPMVFAR</sequence>
<organism evidence="2 3">
    <name type="scientific">Microbacterium galbinum</name>
    <dbReference type="NCBI Taxonomy" id="2851646"/>
    <lineage>
        <taxon>Bacteria</taxon>
        <taxon>Bacillati</taxon>
        <taxon>Actinomycetota</taxon>
        <taxon>Actinomycetes</taxon>
        <taxon>Micrococcales</taxon>
        <taxon>Microbacteriaceae</taxon>
        <taxon>Microbacterium</taxon>
    </lineage>
</organism>
<feature type="transmembrane region" description="Helical" evidence="1">
    <location>
        <begin position="75"/>
        <end position="99"/>
    </location>
</feature>
<dbReference type="RefSeq" id="WP_247632872.1">
    <property type="nucleotide sequence ID" value="NZ_CP078077.1"/>
</dbReference>